<feature type="transmembrane region" description="Helical" evidence="7">
    <location>
        <begin position="140"/>
        <end position="157"/>
    </location>
</feature>
<comment type="similarity">
    <text evidence="1">Belongs to the Lgt family.</text>
</comment>
<evidence type="ECO:0000256" key="1">
    <source>
        <dbReference type="ARBA" id="ARBA00007150"/>
    </source>
</evidence>
<evidence type="ECO:0000256" key="3">
    <source>
        <dbReference type="ARBA" id="ARBA00022679"/>
    </source>
</evidence>
<feature type="transmembrane region" description="Helical" evidence="7">
    <location>
        <begin position="196"/>
        <end position="218"/>
    </location>
</feature>
<dbReference type="InterPro" id="IPR001640">
    <property type="entry name" value="Lgt"/>
</dbReference>
<accession>A0A7C1SXN8</accession>
<dbReference type="GO" id="GO:0042158">
    <property type="term" value="P:lipoprotein biosynthetic process"/>
    <property type="evidence" value="ECO:0007669"/>
    <property type="project" value="InterPro"/>
</dbReference>
<sequence>MLPDVLLQIGSFSLNTLGAFFALAFLVGLFLFWRWGRQEGFSSDDLLDLSLVGSLVGLAGGRIAFLIISGGFGNILDILKIGDGIFWFGALGFGFLSIVLFAWIKKWSFLKIGSIGAPALAFGQAVGFLGAEILDYIPFGFYPALGYLSLGFFLGFLRKRTSSGISLFSYLFISGGLIYLAEWLRPDKAVFFGVNINYVSAAAISVLGLVGILAVLIAKKRPFGVKRNGNGKK</sequence>
<feature type="transmembrane region" description="Helical" evidence="7">
    <location>
        <begin position="84"/>
        <end position="103"/>
    </location>
</feature>
<keyword evidence="3" id="KW-0808">Transferase</keyword>
<evidence type="ECO:0000256" key="7">
    <source>
        <dbReference type="SAM" id="Phobius"/>
    </source>
</evidence>
<keyword evidence="6 7" id="KW-0472">Membrane</keyword>
<keyword evidence="4 7" id="KW-0812">Transmembrane</keyword>
<dbReference type="EMBL" id="DRHH01000019">
    <property type="protein sequence ID" value="HEB13881.1"/>
    <property type="molecule type" value="Genomic_DNA"/>
</dbReference>
<feature type="transmembrane region" description="Helical" evidence="7">
    <location>
        <begin position="46"/>
        <end position="72"/>
    </location>
</feature>
<dbReference type="AlphaFoldDB" id="A0A7C1SXN8"/>
<dbReference type="GO" id="GO:0008961">
    <property type="term" value="F:phosphatidylglycerol-prolipoprotein diacylglyceryl transferase activity"/>
    <property type="evidence" value="ECO:0007669"/>
    <property type="project" value="InterPro"/>
</dbReference>
<evidence type="ECO:0008006" key="9">
    <source>
        <dbReference type="Google" id="ProtNLM"/>
    </source>
</evidence>
<gene>
    <name evidence="8" type="ORF">ENI09_00510</name>
</gene>
<evidence type="ECO:0000313" key="8">
    <source>
        <dbReference type="EMBL" id="HEB13881.1"/>
    </source>
</evidence>
<dbReference type="GO" id="GO:0005886">
    <property type="term" value="C:plasma membrane"/>
    <property type="evidence" value="ECO:0007669"/>
    <property type="project" value="InterPro"/>
</dbReference>
<keyword evidence="5 7" id="KW-1133">Transmembrane helix</keyword>
<reference evidence="8" key="1">
    <citation type="journal article" date="2020" name="mSystems">
        <title>Genome- and Community-Level Interaction Insights into Carbon Utilization and Element Cycling Functions of Hydrothermarchaeota in Hydrothermal Sediment.</title>
        <authorList>
            <person name="Zhou Z."/>
            <person name="Liu Y."/>
            <person name="Xu W."/>
            <person name="Pan J."/>
            <person name="Luo Z.H."/>
            <person name="Li M."/>
        </authorList>
    </citation>
    <scope>NUCLEOTIDE SEQUENCE [LARGE SCALE GENOMIC DNA]</scope>
    <source>
        <strain evidence="8">HyVt-365</strain>
    </source>
</reference>
<organism evidence="8">
    <name type="scientific">candidate division WWE3 bacterium</name>
    <dbReference type="NCBI Taxonomy" id="2053526"/>
    <lineage>
        <taxon>Bacteria</taxon>
        <taxon>Katanobacteria</taxon>
    </lineage>
</organism>
<feature type="transmembrane region" description="Helical" evidence="7">
    <location>
        <begin position="164"/>
        <end position="184"/>
    </location>
</feature>
<keyword evidence="2" id="KW-1003">Cell membrane</keyword>
<evidence type="ECO:0000256" key="6">
    <source>
        <dbReference type="ARBA" id="ARBA00023136"/>
    </source>
</evidence>
<dbReference type="Proteomes" id="UP000885744">
    <property type="component" value="Unassembled WGS sequence"/>
</dbReference>
<dbReference type="PANTHER" id="PTHR30589:SF0">
    <property type="entry name" value="PHOSPHATIDYLGLYCEROL--PROLIPOPROTEIN DIACYLGLYCERYL TRANSFERASE"/>
    <property type="match status" value="1"/>
</dbReference>
<evidence type="ECO:0000256" key="4">
    <source>
        <dbReference type="ARBA" id="ARBA00022692"/>
    </source>
</evidence>
<protein>
    <recommendedName>
        <fullName evidence="9">Prolipoprotein diacylglyceryl transferase</fullName>
    </recommendedName>
</protein>
<name>A0A7C1SXN8_UNCKA</name>
<dbReference type="PANTHER" id="PTHR30589">
    <property type="entry name" value="PROLIPOPROTEIN DIACYLGLYCERYL TRANSFERASE"/>
    <property type="match status" value="1"/>
</dbReference>
<feature type="transmembrane region" description="Helical" evidence="7">
    <location>
        <begin position="12"/>
        <end position="34"/>
    </location>
</feature>
<proteinExistence type="inferred from homology"/>
<evidence type="ECO:0000256" key="5">
    <source>
        <dbReference type="ARBA" id="ARBA00022989"/>
    </source>
</evidence>
<evidence type="ECO:0000256" key="2">
    <source>
        <dbReference type="ARBA" id="ARBA00022475"/>
    </source>
</evidence>
<dbReference type="Pfam" id="PF01790">
    <property type="entry name" value="LGT"/>
    <property type="match status" value="1"/>
</dbReference>
<comment type="caution">
    <text evidence="8">The sequence shown here is derived from an EMBL/GenBank/DDBJ whole genome shotgun (WGS) entry which is preliminary data.</text>
</comment>